<dbReference type="Proteomes" id="UP001652504">
    <property type="component" value="Unassembled WGS sequence"/>
</dbReference>
<dbReference type="Pfam" id="PF16108">
    <property type="entry name" value="DUF4826"/>
    <property type="match status" value="1"/>
</dbReference>
<keyword evidence="2" id="KW-1185">Reference proteome</keyword>
<comment type="caution">
    <text evidence="1">The sequence shown here is derived from an EMBL/GenBank/DDBJ whole genome shotgun (WGS) entry which is preliminary data.</text>
</comment>
<gene>
    <name evidence="1" type="ORF">OE749_04210</name>
</gene>
<evidence type="ECO:0000313" key="2">
    <source>
        <dbReference type="Proteomes" id="UP001652504"/>
    </source>
</evidence>
<protein>
    <submittedName>
        <fullName evidence="1">DUF4826 family protein</fullName>
    </submittedName>
</protein>
<sequence length="135" mass="15405">METQQQMSPEEMSAWVREQFRKANKFLAEKGILFEAVSTDESRYLAPYVAIWKIKSIDGALFWVITGDVEPDIIPYETESNPRMALRHFSMRWQVEAENRKQAAGGDHNAIASANALITRAEGLYSLSSAEHLWK</sequence>
<reference evidence="1 2" key="1">
    <citation type="submission" date="2022-10" db="EMBL/GenBank/DDBJ databases">
        <title>Aestuariibacter sp. AA17 isolated from Montipora capitata coral fragment.</title>
        <authorList>
            <person name="Emsley S.A."/>
            <person name="Pfannmuller K.M."/>
            <person name="Loughran R.M."/>
            <person name="Shlafstein M."/>
            <person name="Papke E."/>
            <person name="Saw J.H."/>
            <person name="Ushijima B."/>
            <person name="Videau P."/>
        </authorList>
    </citation>
    <scope>NUCLEOTIDE SEQUENCE [LARGE SCALE GENOMIC DNA]</scope>
    <source>
        <strain evidence="1 2">AA17</strain>
    </source>
</reference>
<name>A0ABT3A5B3_9ALTE</name>
<proteinExistence type="predicted"/>
<dbReference type="RefSeq" id="WP_263711105.1">
    <property type="nucleotide sequence ID" value="NZ_JAOWKX010000002.1"/>
</dbReference>
<accession>A0ABT3A5B3</accession>
<dbReference type="EMBL" id="JAOWKX010000002">
    <property type="protein sequence ID" value="MCV2883893.1"/>
    <property type="molecule type" value="Genomic_DNA"/>
</dbReference>
<dbReference type="InterPro" id="IPR032251">
    <property type="entry name" value="DUF4826"/>
</dbReference>
<evidence type="ECO:0000313" key="1">
    <source>
        <dbReference type="EMBL" id="MCV2883893.1"/>
    </source>
</evidence>
<organism evidence="1 2">
    <name type="scientific">Fluctibacter corallii</name>
    <dbReference type="NCBI Taxonomy" id="2984329"/>
    <lineage>
        <taxon>Bacteria</taxon>
        <taxon>Pseudomonadati</taxon>
        <taxon>Pseudomonadota</taxon>
        <taxon>Gammaproteobacteria</taxon>
        <taxon>Alteromonadales</taxon>
        <taxon>Alteromonadaceae</taxon>
        <taxon>Fluctibacter</taxon>
    </lineage>
</organism>